<accession>A0A1I4HKT7</accession>
<gene>
    <name evidence="1" type="ORF">SAMN02982985_00072</name>
</gene>
<sequence length="210" mass="21992">MALLNRSTVVLMPAARRGAAPWPLALLVLPVLPGLLVLLLAWWPAPAGAQAPAAASLALQVKAAYLYKFAGFVEWPEGSFARADSPLVIAVAGADALAEQLERSVAGRSANGHPLLVRRLRHGEPPGPAHILFLGALERGATQELLAAAQNQAMLTVSDSAEAHALGSMVNFVTADDRLRFEVALRPAAGARLKISARMLSAAYKVQGAT</sequence>
<name>A0A1I4HKT7_9BURK</name>
<proteinExistence type="predicted"/>
<dbReference type="EMBL" id="FOTW01000004">
    <property type="protein sequence ID" value="SFL42802.1"/>
    <property type="molecule type" value="Genomic_DNA"/>
</dbReference>
<evidence type="ECO:0000313" key="1">
    <source>
        <dbReference type="EMBL" id="SFL42802.1"/>
    </source>
</evidence>
<dbReference type="Pfam" id="PF13689">
    <property type="entry name" value="DUF4154"/>
    <property type="match status" value="1"/>
</dbReference>
<dbReference type="STRING" id="758825.SAMN02982985_00072"/>
<dbReference type="Proteomes" id="UP000199470">
    <property type="component" value="Unassembled WGS sequence"/>
</dbReference>
<dbReference type="InterPro" id="IPR025293">
    <property type="entry name" value="YfiR/HmsC-like"/>
</dbReference>
<reference evidence="1 2" key="1">
    <citation type="submission" date="2016-10" db="EMBL/GenBank/DDBJ databases">
        <authorList>
            <person name="de Groot N.N."/>
        </authorList>
    </citation>
    <scope>NUCLEOTIDE SEQUENCE [LARGE SCALE GENOMIC DNA]</scope>
    <source>
        <strain evidence="1 2">ATCC 43154</strain>
    </source>
</reference>
<dbReference type="OrthoDB" id="277577at2"/>
<dbReference type="AlphaFoldDB" id="A0A1I4HKT7"/>
<keyword evidence="2" id="KW-1185">Reference proteome</keyword>
<organism evidence="1 2">
    <name type="scientific">Rugamonas rubra</name>
    <dbReference type="NCBI Taxonomy" id="758825"/>
    <lineage>
        <taxon>Bacteria</taxon>
        <taxon>Pseudomonadati</taxon>
        <taxon>Pseudomonadota</taxon>
        <taxon>Betaproteobacteria</taxon>
        <taxon>Burkholderiales</taxon>
        <taxon>Oxalobacteraceae</taxon>
        <taxon>Telluria group</taxon>
        <taxon>Rugamonas</taxon>
    </lineage>
</organism>
<evidence type="ECO:0008006" key="3">
    <source>
        <dbReference type="Google" id="ProtNLM"/>
    </source>
</evidence>
<protein>
    <recommendedName>
        <fullName evidence="3">YfiR family protein</fullName>
    </recommendedName>
</protein>
<evidence type="ECO:0000313" key="2">
    <source>
        <dbReference type="Proteomes" id="UP000199470"/>
    </source>
</evidence>